<keyword evidence="2" id="KW-1185">Reference proteome</keyword>
<organism evidence="1 2">
    <name type="scientific">Stephania japonica</name>
    <dbReference type="NCBI Taxonomy" id="461633"/>
    <lineage>
        <taxon>Eukaryota</taxon>
        <taxon>Viridiplantae</taxon>
        <taxon>Streptophyta</taxon>
        <taxon>Embryophyta</taxon>
        <taxon>Tracheophyta</taxon>
        <taxon>Spermatophyta</taxon>
        <taxon>Magnoliopsida</taxon>
        <taxon>Ranunculales</taxon>
        <taxon>Menispermaceae</taxon>
        <taxon>Menispermoideae</taxon>
        <taxon>Cissampelideae</taxon>
        <taxon>Stephania</taxon>
    </lineage>
</organism>
<reference evidence="1 2" key="1">
    <citation type="submission" date="2024-01" db="EMBL/GenBank/DDBJ databases">
        <title>Genome assemblies of Stephania.</title>
        <authorList>
            <person name="Yang L."/>
        </authorList>
    </citation>
    <scope>NUCLEOTIDE SEQUENCE [LARGE SCALE GENOMIC DNA]</scope>
    <source>
        <strain evidence="1">QJT</strain>
        <tissue evidence="1">Leaf</tissue>
    </source>
</reference>
<proteinExistence type="predicted"/>
<sequence length="52" mass="5992">MYMHGIQTLFSYLKSNQRPLTIILDYVPAVGKGSDFFMQKRVKISRNSVIAQ</sequence>
<evidence type="ECO:0000313" key="2">
    <source>
        <dbReference type="Proteomes" id="UP001417504"/>
    </source>
</evidence>
<dbReference type="Proteomes" id="UP001417504">
    <property type="component" value="Unassembled WGS sequence"/>
</dbReference>
<dbReference type="AlphaFoldDB" id="A0AAP0JSU9"/>
<comment type="caution">
    <text evidence="1">The sequence shown here is derived from an EMBL/GenBank/DDBJ whole genome shotgun (WGS) entry which is preliminary data.</text>
</comment>
<name>A0AAP0JSU9_9MAGN</name>
<evidence type="ECO:0000313" key="1">
    <source>
        <dbReference type="EMBL" id="KAK9138813.1"/>
    </source>
</evidence>
<dbReference type="EMBL" id="JBBNAE010000003">
    <property type="protein sequence ID" value="KAK9138813.1"/>
    <property type="molecule type" value="Genomic_DNA"/>
</dbReference>
<protein>
    <submittedName>
        <fullName evidence="1">Uncharacterized protein</fullName>
    </submittedName>
</protein>
<accession>A0AAP0JSU9</accession>
<gene>
    <name evidence="1" type="ORF">Sjap_009407</name>
</gene>